<dbReference type="OrthoDB" id="10509856at2759"/>
<organism evidence="2 3">
    <name type="scientific">Dothistroma septosporum (strain NZE10 / CBS 128990)</name>
    <name type="common">Red band needle blight fungus</name>
    <name type="synonym">Mycosphaerella pini</name>
    <dbReference type="NCBI Taxonomy" id="675120"/>
    <lineage>
        <taxon>Eukaryota</taxon>
        <taxon>Fungi</taxon>
        <taxon>Dikarya</taxon>
        <taxon>Ascomycota</taxon>
        <taxon>Pezizomycotina</taxon>
        <taxon>Dothideomycetes</taxon>
        <taxon>Dothideomycetidae</taxon>
        <taxon>Mycosphaerellales</taxon>
        <taxon>Mycosphaerellaceae</taxon>
        <taxon>Dothistroma</taxon>
    </lineage>
</organism>
<reference evidence="2 3" key="2">
    <citation type="journal article" date="2012" name="PLoS Pathog.">
        <title>Diverse lifestyles and strategies of plant pathogenesis encoded in the genomes of eighteen Dothideomycetes fungi.</title>
        <authorList>
            <person name="Ohm R.A."/>
            <person name="Feau N."/>
            <person name="Henrissat B."/>
            <person name="Schoch C.L."/>
            <person name="Horwitz B.A."/>
            <person name="Barry K.W."/>
            <person name="Condon B.J."/>
            <person name="Copeland A.C."/>
            <person name="Dhillon B."/>
            <person name="Glaser F."/>
            <person name="Hesse C.N."/>
            <person name="Kosti I."/>
            <person name="LaButti K."/>
            <person name="Lindquist E.A."/>
            <person name="Lucas S."/>
            <person name="Salamov A.A."/>
            <person name="Bradshaw R.E."/>
            <person name="Ciuffetti L."/>
            <person name="Hamelin R.C."/>
            <person name="Kema G.H.J."/>
            <person name="Lawrence C."/>
            <person name="Scott J.A."/>
            <person name="Spatafora J.W."/>
            <person name="Turgeon B.G."/>
            <person name="de Wit P.J.G.M."/>
            <person name="Zhong S."/>
            <person name="Goodwin S.B."/>
            <person name="Grigoriev I.V."/>
        </authorList>
    </citation>
    <scope>NUCLEOTIDE SEQUENCE [LARGE SCALE GENOMIC DNA]</scope>
    <source>
        <strain evidence="3">NZE10 / CBS 128990</strain>
    </source>
</reference>
<feature type="chain" id="PRO_5004109488" evidence="1">
    <location>
        <begin position="19"/>
        <end position="130"/>
    </location>
</feature>
<gene>
    <name evidence="2" type="ORF">DOTSEDRAFT_68232</name>
</gene>
<dbReference type="AlphaFoldDB" id="N1Q126"/>
<feature type="signal peptide" evidence="1">
    <location>
        <begin position="1"/>
        <end position="18"/>
    </location>
</feature>
<dbReference type="EMBL" id="KB446535">
    <property type="protein sequence ID" value="EME49377.1"/>
    <property type="molecule type" value="Genomic_DNA"/>
</dbReference>
<keyword evidence="1" id="KW-0732">Signal</keyword>
<keyword evidence="3" id="KW-1185">Reference proteome</keyword>
<evidence type="ECO:0000313" key="3">
    <source>
        <dbReference type="Proteomes" id="UP000016933"/>
    </source>
</evidence>
<protein>
    <submittedName>
        <fullName evidence="2">Uncharacterized protein</fullName>
    </submittedName>
</protein>
<proteinExistence type="predicted"/>
<evidence type="ECO:0000256" key="1">
    <source>
        <dbReference type="SAM" id="SignalP"/>
    </source>
</evidence>
<reference evidence="3" key="1">
    <citation type="journal article" date="2012" name="PLoS Genet.">
        <title>The genomes of the fungal plant pathogens Cladosporium fulvum and Dothistroma septosporum reveal adaptation to different hosts and lifestyles but also signatures of common ancestry.</title>
        <authorList>
            <person name="de Wit P.J.G.M."/>
            <person name="van der Burgt A."/>
            <person name="Oekmen B."/>
            <person name="Stergiopoulos I."/>
            <person name="Abd-Elsalam K.A."/>
            <person name="Aerts A.L."/>
            <person name="Bahkali A.H."/>
            <person name="Beenen H.G."/>
            <person name="Chettri P."/>
            <person name="Cox M.P."/>
            <person name="Datema E."/>
            <person name="de Vries R.P."/>
            <person name="Dhillon B."/>
            <person name="Ganley A.R."/>
            <person name="Griffiths S.A."/>
            <person name="Guo Y."/>
            <person name="Hamelin R.C."/>
            <person name="Henrissat B."/>
            <person name="Kabir M.S."/>
            <person name="Jashni M.K."/>
            <person name="Kema G."/>
            <person name="Klaubauf S."/>
            <person name="Lapidus A."/>
            <person name="Levasseur A."/>
            <person name="Lindquist E."/>
            <person name="Mehrabi R."/>
            <person name="Ohm R.A."/>
            <person name="Owen T.J."/>
            <person name="Salamov A."/>
            <person name="Schwelm A."/>
            <person name="Schijlen E."/>
            <person name="Sun H."/>
            <person name="van den Burg H.A."/>
            <person name="van Ham R.C.H.J."/>
            <person name="Zhang S."/>
            <person name="Goodwin S.B."/>
            <person name="Grigoriev I.V."/>
            <person name="Collemare J."/>
            <person name="Bradshaw R.E."/>
        </authorList>
    </citation>
    <scope>NUCLEOTIDE SEQUENCE [LARGE SCALE GENOMIC DNA]</scope>
    <source>
        <strain evidence="3">NZE10 / CBS 128990</strain>
    </source>
</reference>
<evidence type="ECO:0000313" key="2">
    <source>
        <dbReference type="EMBL" id="EME49377.1"/>
    </source>
</evidence>
<accession>N1Q126</accession>
<sequence length="130" mass="12834">MRVSTTIAALVAVAAVNAAEVPAPAAYDQQSMTSATTTYTITRTLSRVVETVTATRNGSLSTYESTSTAPATTLVSAAPTGYGNATLPGTAAKASASATFYSPPPSQGGAGKVEVAGFAAVMGIVGMLAL</sequence>
<name>N1Q126_DOTSN</name>
<dbReference type="Proteomes" id="UP000016933">
    <property type="component" value="Unassembled WGS sequence"/>
</dbReference>
<dbReference type="HOGENOM" id="CLU_1938104_0_0_1"/>